<evidence type="ECO:0000313" key="2">
    <source>
        <dbReference type="Proteomes" id="UP000821865"/>
    </source>
</evidence>
<name>A0ACB8CME3_DERSI</name>
<reference evidence="1" key="1">
    <citation type="submission" date="2020-05" db="EMBL/GenBank/DDBJ databases">
        <title>Large-scale comparative analyses of tick genomes elucidate their genetic diversity and vector capacities.</title>
        <authorList>
            <person name="Jia N."/>
            <person name="Wang J."/>
            <person name="Shi W."/>
            <person name="Du L."/>
            <person name="Sun Y."/>
            <person name="Zhan W."/>
            <person name="Jiang J."/>
            <person name="Wang Q."/>
            <person name="Zhang B."/>
            <person name="Ji P."/>
            <person name="Sakyi L.B."/>
            <person name="Cui X."/>
            <person name="Yuan T."/>
            <person name="Jiang B."/>
            <person name="Yang W."/>
            <person name="Lam T.T.-Y."/>
            <person name="Chang Q."/>
            <person name="Ding S."/>
            <person name="Wang X."/>
            <person name="Zhu J."/>
            <person name="Ruan X."/>
            <person name="Zhao L."/>
            <person name="Wei J."/>
            <person name="Que T."/>
            <person name="Du C."/>
            <person name="Cheng J."/>
            <person name="Dai P."/>
            <person name="Han X."/>
            <person name="Huang E."/>
            <person name="Gao Y."/>
            <person name="Liu J."/>
            <person name="Shao H."/>
            <person name="Ye R."/>
            <person name="Li L."/>
            <person name="Wei W."/>
            <person name="Wang X."/>
            <person name="Wang C."/>
            <person name="Yang T."/>
            <person name="Huo Q."/>
            <person name="Li W."/>
            <person name="Guo W."/>
            <person name="Chen H."/>
            <person name="Zhou L."/>
            <person name="Ni X."/>
            <person name="Tian J."/>
            <person name="Zhou Y."/>
            <person name="Sheng Y."/>
            <person name="Liu T."/>
            <person name="Pan Y."/>
            <person name="Xia L."/>
            <person name="Li J."/>
            <person name="Zhao F."/>
            <person name="Cao W."/>
        </authorList>
    </citation>
    <scope>NUCLEOTIDE SEQUENCE</scope>
    <source>
        <strain evidence="1">Dsil-2018</strain>
    </source>
</reference>
<accession>A0ACB8CME3</accession>
<evidence type="ECO:0000313" key="1">
    <source>
        <dbReference type="EMBL" id="KAH7946019.1"/>
    </source>
</evidence>
<sequence>MALSKPVSCDGDEDLDDFFIMFAAQRTALHAKQMEVLRVLQDIEVLEEERQNAETQCRQLVATAVRLCSRERHVWSHPRAQSWYEETLPHFPESVFRENFRLNWCTFRYIVSVCKSLARQDTNMRRAIPLEKRVVIGLYRLATSAEDRTVANLFGVSRSSVNIIFREFCSVVVRRLEPRYVRFPSAQGLAEHLRQFTAVAGFPQGIGALDGCHIEVCPPKEHAADYFNYKGWYSTILLAVVDHQYRFMYTNVGSPGRIHDAAVFERSRLPSVLSSNLFRLNGKLIEGVLVGPLLLADQAFPLQPHLMKPFPRPGPIGSVSHVFNYNLSSARRIVENAFGRLKARFRIMHKGLECDIDNVNGIIRACCFLNNICEQLTDHCDASWIEVARSEDARRAQPVCTSSRNEPLGVEVREALAKHIAARRAT</sequence>
<comment type="caution">
    <text evidence="1">The sequence shown here is derived from an EMBL/GenBank/DDBJ whole genome shotgun (WGS) entry which is preliminary data.</text>
</comment>
<gene>
    <name evidence="1" type="ORF">HPB49_018921</name>
</gene>
<dbReference type="Proteomes" id="UP000821865">
    <property type="component" value="Chromosome 6"/>
</dbReference>
<organism evidence="1 2">
    <name type="scientific">Dermacentor silvarum</name>
    <name type="common">Tick</name>
    <dbReference type="NCBI Taxonomy" id="543639"/>
    <lineage>
        <taxon>Eukaryota</taxon>
        <taxon>Metazoa</taxon>
        <taxon>Ecdysozoa</taxon>
        <taxon>Arthropoda</taxon>
        <taxon>Chelicerata</taxon>
        <taxon>Arachnida</taxon>
        <taxon>Acari</taxon>
        <taxon>Parasitiformes</taxon>
        <taxon>Ixodida</taxon>
        <taxon>Ixodoidea</taxon>
        <taxon>Ixodidae</taxon>
        <taxon>Rhipicephalinae</taxon>
        <taxon>Dermacentor</taxon>
    </lineage>
</organism>
<keyword evidence="2" id="KW-1185">Reference proteome</keyword>
<proteinExistence type="predicted"/>
<protein>
    <submittedName>
        <fullName evidence="1">Uncharacterized protein</fullName>
    </submittedName>
</protein>
<dbReference type="EMBL" id="CM023475">
    <property type="protein sequence ID" value="KAH7946019.1"/>
    <property type="molecule type" value="Genomic_DNA"/>
</dbReference>